<proteinExistence type="predicted"/>
<keyword evidence="1" id="KW-0472">Membrane</keyword>
<organism evidence="2 3">
    <name type="scientific">Tanacetum coccineum</name>
    <dbReference type="NCBI Taxonomy" id="301880"/>
    <lineage>
        <taxon>Eukaryota</taxon>
        <taxon>Viridiplantae</taxon>
        <taxon>Streptophyta</taxon>
        <taxon>Embryophyta</taxon>
        <taxon>Tracheophyta</taxon>
        <taxon>Spermatophyta</taxon>
        <taxon>Magnoliopsida</taxon>
        <taxon>eudicotyledons</taxon>
        <taxon>Gunneridae</taxon>
        <taxon>Pentapetalae</taxon>
        <taxon>asterids</taxon>
        <taxon>campanulids</taxon>
        <taxon>Asterales</taxon>
        <taxon>Asteraceae</taxon>
        <taxon>Asteroideae</taxon>
        <taxon>Anthemideae</taxon>
        <taxon>Anthemidinae</taxon>
        <taxon>Tanacetum</taxon>
    </lineage>
</organism>
<name>A0ABQ5GCV2_9ASTR</name>
<dbReference type="EMBL" id="BQNB010018359">
    <property type="protein sequence ID" value="GJT73517.1"/>
    <property type="molecule type" value="Genomic_DNA"/>
</dbReference>
<comment type="caution">
    <text evidence="2">The sequence shown here is derived from an EMBL/GenBank/DDBJ whole genome shotgun (WGS) entry which is preliminary data.</text>
</comment>
<feature type="transmembrane region" description="Helical" evidence="1">
    <location>
        <begin position="7"/>
        <end position="26"/>
    </location>
</feature>
<reference evidence="2" key="1">
    <citation type="journal article" date="2022" name="Int. J. Mol. Sci.">
        <title>Draft Genome of Tanacetum Coccineum: Genomic Comparison of Closely Related Tanacetum-Family Plants.</title>
        <authorList>
            <person name="Yamashiro T."/>
            <person name="Shiraishi A."/>
            <person name="Nakayama K."/>
            <person name="Satake H."/>
        </authorList>
    </citation>
    <scope>NUCLEOTIDE SEQUENCE</scope>
</reference>
<sequence length="82" mass="9065">MCYSPFCFFVYVVGVLKKGLFAGLALASSPTIFFPLCLSFAAGLALASSRILWWTRMVIPTRDLAVVILALNFCIVCRLLEK</sequence>
<keyword evidence="3" id="KW-1185">Reference proteome</keyword>
<accession>A0ABQ5GCV2</accession>
<reference evidence="2" key="2">
    <citation type="submission" date="2022-01" db="EMBL/GenBank/DDBJ databases">
        <authorList>
            <person name="Yamashiro T."/>
            <person name="Shiraishi A."/>
            <person name="Satake H."/>
            <person name="Nakayama K."/>
        </authorList>
    </citation>
    <scope>NUCLEOTIDE SEQUENCE</scope>
</reference>
<evidence type="ECO:0000256" key="1">
    <source>
        <dbReference type="SAM" id="Phobius"/>
    </source>
</evidence>
<evidence type="ECO:0000313" key="2">
    <source>
        <dbReference type="EMBL" id="GJT73517.1"/>
    </source>
</evidence>
<dbReference type="Proteomes" id="UP001151760">
    <property type="component" value="Unassembled WGS sequence"/>
</dbReference>
<protein>
    <recommendedName>
        <fullName evidence="4">Transmembrane protein</fullName>
    </recommendedName>
</protein>
<feature type="transmembrane region" description="Helical" evidence="1">
    <location>
        <begin position="32"/>
        <end position="52"/>
    </location>
</feature>
<evidence type="ECO:0008006" key="4">
    <source>
        <dbReference type="Google" id="ProtNLM"/>
    </source>
</evidence>
<keyword evidence="1" id="KW-1133">Transmembrane helix</keyword>
<keyword evidence="1" id="KW-0812">Transmembrane</keyword>
<gene>
    <name evidence="2" type="ORF">Tco_1032803</name>
</gene>
<evidence type="ECO:0000313" key="3">
    <source>
        <dbReference type="Proteomes" id="UP001151760"/>
    </source>
</evidence>